<sequence>MMLPDLLAQHGQWRANQLAVVTESEALTWRTFISRINLVANGLLTAGCGGGERVALVMDNEVSTVEVLFGAIRAGSVVVPLNTSVSDDALEAMLSDAGVRAIFVSHAHQSRISTSGASGATLKVVSGRTAAAGWDDYVEWRDAQTADEPGATIDPDSLCNIIYSSGTTGRPKGIAHTHRSRLYWAHDLGHALRYHSAARTLITTGLYSNITWVGMLPTLMLGGTIVVRPRFGPFDVLRTLADERITHFCMVPVQFQRLLESRDFSEAALATVQSAMSCGAPLPAAIKHRLLQLLPDSFFELYGSTEGIITTISPEEMRDHPASVGKPLPGELLAILDPADQPVPWGEAGEVVASSRFAMNGYWNNPEATNQAFWTDAAGRRWLRSGDIGRVDADGFLCITDRKKDMIISGGQNIYPADIEAVLLAHPQVAECAVFGVPSERWGETPLGLVVLNASASITADELRDWTNQRVGRQQRLHAIELRESLPRNANGKLLKRELREPYWSMLGSRCA</sequence>
<protein>
    <submittedName>
        <fullName evidence="3">4-coumarate--CoA ligase</fullName>
    </submittedName>
</protein>
<dbReference type="InterPro" id="IPR050237">
    <property type="entry name" value="ATP-dep_AMP-bd_enzyme"/>
</dbReference>
<dbReference type="InterPro" id="IPR045851">
    <property type="entry name" value="AMP-bd_C_sf"/>
</dbReference>
<reference evidence="4" key="1">
    <citation type="submission" date="2020-01" db="EMBL/GenBank/DDBJ databases">
        <title>'Steroidobacter agaridevorans' sp. nov., agar-degrading bacteria isolated from rhizosphere soils.</title>
        <authorList>
            <person name="Ikenaga M."/>
            <person name="Kataoka M."/>
            <person name="Murouchi A."/>
            <person name="Katsuragi S."/>
            <person name="Sakai M."/>
        </authorList>
    </citation>
    <scope>NUCLEOTIDE SEQUENCE [LARGE SCALE GENOMIC DNA]</scope>
    <source>
        <strain evidence="4">YU21-B</strain>
    </source>
</reference>
<dbReference type="GO" id="GO:0016877">
    <property type="term" value="F:ligase activity, forming carbon-sulfur bonds"/>
    <property type="evidence" value="ECO:0007669"/>
    <property type="project" value="UniProtKB-ARBA"/>
</dbReference>
<dbReference type="EMBL" id="BLJN01000004">
    <property type="protein sequence ID" value="GFE82417.1"/>
    <property type="molecule type" value="Genomic_DNA"/>
</dbReference>
<dbReference type="PANTHER" id="PTHR43767:SF7">
    <property type="entry name" value="MEDIUM_LONG-CHAIN-FATTY-ACID--COA LIGASE FADD8"/>
    <property type="match status" value="1"/>
</dbReference>
<keyword evidence="4" id="KW-1185">Reference proteome</keyword>
<organism evidence="3 4">
    <name type="scientific">Steroidobacter agaridevorans</name>
    <dbReference type="NCBI Taxonomy" id="2695856"/>
    <lineage>
        <taxon>Bacteria</taxon>
        <taxon>Pseudomonadati</taxon>
        <taxon>Pseudomonadota</taxon>
        <taxon>Gammaproteobacteria</taxon>
        <taxon>Steroidobacterales</taxon>
        <taxon>Steroidobacteraceae</taxon>
        <taxon>Steroidobacter</taxon>
    </lineage>
</organism>
<evidence type="ECO:0000259" key="2">
    <source>
        <dbReference type="Pfam" id="PF13193"/>
    </source>
</evidence>
<dbReference type="PANTHER" id="PTHR43767">
    <property type="entry name" value="LONG-CHAIN-FATTY-ACID--COA LIGASE"/>
    <property type="match status" value="1"/>
</dbReference>
<dbReference type="InterPro" id="IPR042099">
    <property type="entry name" value="ANL_N_sf"/>
</dbReference>
<name>A0A829YGG4_9GAMM</name>
<proteinExistence type="predicted"/>
<gene>
    <name evidence="3" type="ORF">GCM10011487_44170</name>
</gene>
<dbReference type="InterPro" id="IPR025110">
    <property type="entry name" value="AMP-bd_C"/>
</dbReference>
<dbReference type="Pfam" id="PF00501">
    <property type="entry name" value="AMP-binding"/>
    <property type="match status" value="1"/>
</dbReference>
<evidence type="ECO:0000259" key="1">
    <source>
        <dbReference type="Pfam" id="PF00501"/>
    </source>
</evidence>
<dbReference type="PROSITE" id="PS00455">
    <property type="entry name" value="AMP_BINDING"/>
    <property type="match status" value="1"/>
</dbReference>
<evidence type="ECO:0000313" key="4">
    <source>
        <dbReference type="Proteomes" id="UP000445000"/>
    </source>
</evidence>
<dbReference type="RefSeq" id="WP_161814293.1">
    <property type="nucleotide sequence ID" value="NZ_BLJN01000004.1"/>
</dbReference>
<dbReference type="Gene3D" id="3.30.300.30">
    <property type="match status" value="1"/>
</dbReference>
<dbReference type="AlphaFoldDB" id="A0A829YGG4"/>
<feature type="domain" description="AMP-binding enzyme C-terminal" evidence="2">
    <location>
        <begin position="419"/>
        <end position="493"/>
    </location>
</feature>
<dbReference type="InterPro" id="IPR020845">
    <property type="entry name" value="AMP-binding_CS"/>
</dbReference>
<dbReference type="Proteomes" id="UP000445000">
    <property type="component" value="Unassembled WGS sequence"/>
</dbReference>
<comment type="caution">
    <text evidence="3">The sequence shown here is derived from an EMBL/GenBank/DDBJ whole genome shotgun (WGS) entry which is preliminary data.</text>
</comment>
<dbReference type="SUPFAM" id="SSF56801">
    <property type="entry name" value="Acetyl-CoA synthetase-like"/>
    <property type="match status" value="1"/>
</dbReference>
<keyword evidence="3" id="KW-0436">Ligase</keyword>
<accession>A0A829YGG4</accession>
<dbReference type="InterPro" id="IPR000873">
    <property type="entry name" value="AMP-dep_synth/lig_dom"/>
</dbReference>
<dbReference type="Gene3D" id="3.40.50.12780">
    <property type="entry name" value="N-terminal domain of ligase-like"/>
    <property type="match status" value="1"/>
</dbReference>
<feature type="domain" description="AMP-dependent synthetase/ligase" evidence="1">
    <location>
        <begin position="14"/>
        <end position="363"/>
    </location>
</feature>
<evidence type="ECO:0000313" key="3">
    <source>
        <dbReference type="EMBL" id="GFE82417.1"/>
    </source>
</evidence>
<dbReference type="Pfam" id="PF13193">
    <property type="entry name" value="AMP-binding_C"/>
    <property type="match status" value="1"/>
</dbReference>